<dbReference type="PANTHER" id="PTHR44554:SF1">
    <property type="entry name" value="LRP2-BINDING PROTEIN"/>
    <property type="match status" value="1"/>
</dbReference>
<keyword evidence="3" id="KW-0677">Repeat</keyword>
<comment type="caution">
    <text evidence="7">The sequence shown here is derived from an EMBL/GenBank/DDBJ whole genome shotgun (WGS) entry which is preliminary data.</text>
</comment>
<reference evidence="7" key="1">
    <citation type="submission" date="2023-01" db="EMBL/GenBank/DDBJ databases">
        <title>Genome assembly of the deep-sea coral Lophelia pertusa.</title>
        <authorList>
            <person name="Herrera S."/>
            <person name="Cordes E."/>
        </authorList>
    </citation>
    <scope>NUCLEOTIDE SEQUENCE</scope>
    <source>
        <strain evidence="7">USNM1676648</strain>
        <tissue evidence="7">Polyp</tissue>
    </source>
</reference>
<dbReference type="InterPro" id="IPR052323">
    <property type="entry name" value="LRP2-binding"/>
</dbReference>
<proteinExistence type="predicted"/>
<dbReference type="InterPro" id="IPR011990">
    <property type="entry name" value="TPR-like_helical_dom_sf"/>
</dbReference>
<evidence type="ECO:0000256" key="2">
    <source>
        <dbReference type="ARBA" id="ARBA00022490"/>
    </source>
</evidence>
<sequence length="353" mass="39253">MADEEALERRPFSCPVGPLSDRKLSAEKLPNTRPFSMGALQEGGEDEISDELLEEILIERAKSGDALAKFQLGQFYFERDIYDKALIAFERIKSTDFQAKYQLGVMYYDGIGTKPSPDKGFQLLKEVAESTNPDAAHLIPFAQYNVGRAYYEGFGVKQSDQEAEKWFLEAAQDGEPSGSVKAQTVLGLFYSRTGEDSFDLQKAYFWHQEATGNGSLESQGALGVMFEYGIGVQRDGEAAFKCLKEAAARGNVYAQGNLAVHYYRRKLLNKAADVAKSVGEQEDIEGLALETDCLPRYVAKGIALGSFVYGRCLHHGLGVEQNREQAKHWYSRAGSFDLDVVARLQDETTYGYI</sequence>
<dbReference type="Proteomes" id="UP001163046">
    <property type="component" value="Unassembled WGS sequence"/>
</dbReference>
<dbReference type="AlphaFoldDB" id="A0A9W9ZYY6"/>
<evidence type="ECO:0000256" key="4">
    <source>
        <dbReference type="ARBA" id="ARBA00022803"/>
    </source>
</evidence>
<keyword evidence="4" id="KW-0802">TPR repeat</keyword>
<dbReference type="OrthoDB" id="2384430at2759"/>
<dbReference type="Gene3D" id="1.25.40.10">
    <property type="entry name" value="Tetratricopeptide repeat domain"/>
    <property type="match status" value="1"/>
</dbReference>
<evidence type="ECO:0000256" key="6">
    <source>
        <dbReference type="ARBA" id="ARBA00039954"/>
    </source>
</evidence>
<keyword evidence="2" id="KW-0963">Cytoplasm</keyword>
<dbReference type="InterPro" id="IPR006597">
    <property type="entry name" value="Sel1-like"/>
</dbReference>
<gene>
    <name evidence="7" type="primary">LRP2BP</name>
    <name evidence="7" type="ORF">OS493_025583</name>
</gene>
<evidence type="ECO:0000313" key="8">
    <source>
        <dbReference type="Proteomes" id="UP001163046"/>
    </source>
</evidence>
<dbReference type="PANTHER" id="PTHR44554">
    <property type="entry name" value="LRP2-BINDING PROTEIN"/>
    <property type="match status" value="1"/>
</dbReference>
<comment type="subcellular location">
    <subcellularLocation>
        <location evidence="1">Cytoplasm</location>
    </subcellularLocation>
</comment>
<evidence type="ECO:0000256" key="1">
    <source>
        <dbReference type="ARBA" id="ARBA00004496"/>
    </source>
</evidence>
<protein>
    <recommendedName>
        <fullName evidence="6">LRP2-binding protein</fullName>
    </recommendedName>
</protein>
<dbReference type="EMBL" id="MU825417">
    <property type="protein sequence ID" value="KAJ7390332.1"/>
    <property type="molecule type" value="Genomic_DNA"/>
</dbReference>
<organism evidence="7 8">
    <name type="scientific">Desmophyllum pertusum</name>
    <dbReference type="NCBI Taxonomy" id="174260"/>
    <lineage>
        <taxon>Eukaryota</taxon>
        <taxon>Metazoa</taxon>
        <taxon>Cnidaria</taxon>
        <taxon>Anthozoa</taxon>
        <taxon>Hexacorallia</taxon>
        <taxon>Scleractinia</taxon>
        <taxon>Caryophylliina</taxon>
        <taxon>Caryophylliidae</taxon>
        <taxon>Desmophyllum</taxon>
    </lineage>
</organism>
<evidence type="ECO:0000256" key="5">
    <source>
        <dbReference type="ARBA" id="ARBA00037614"/>
    </source>
</evidence>
<accession>A0A9W9ZYY6</accession>
<keyword evidence="8" id="KW-1185">Reference proteome</keyword>
<evidence type="ECO:0000256" key="3">
    <source>
        <dbReference type="ARBA" id="ARBA00022737"/>
    </source>
</evidence>
<comment type="function">
    <text evidence="5">May act as an adapter that regulates LRP2 function.</text>
</comment>
<evidence type="ECO:0000313" key="7">
    <source>
        <dbReference type="EMBL" id="KAJ7390332.1"/>
    </source>
</evidence>
<dbReference type="SMART" id="SM00671">
    <property type="entry name" value="SEL1"/>
    <property type="match status" value="6"/>
</dbReference>
<dbReference type="GO" id="GO:0005737">
    <property type="term" value="C:cytoplasm"/>
    <property type="evidence" value="ECO:0007669"/>
    <property type="project" value="UniProtKB-SubCell"/>
</dbReference>
<name>A0A9W9ZYY6_9CNID</name>
<dbReference type="SUPFAM" id="SSF81901">
    <property type="entry name" value="HCP-like"/>
    <property type="match status" value="1"/>
</dbReference>
<dbReference type="Pfam" id="PF08238">
    <property type="entry name" value="Sel1"/>
    <property type="match status" value="5"/>
</dbReference>